<evidence type="ECO:0000256" key="4">
    <source>
        <dbReference type="RuleBase" id="RU003836"/>
    </source>
</evidence>
<dbReference type="FunFam" id="2.30.140.10:FF:000001">
    <property type="entry name" value="SPE3p Spermidine synthase"/>
    <property type="match status" value="1"/>
</dbReference>
<dbReference type="HAMAP" id="MF_00198">
    <property type="entry name" value="Spermidine_synth"/>
    <property type="match status" value="1"/>
</dbReference>
<keyword evidence="3" id="KW-0620">Polyamine biosynthesis</keyword>
<organism evidence="6">
    <name type="scientific">Chromera velia CCMP2878</name>
    <dbReference type="NCBI Taxonomy" id="1169474"/>
    <lineage>
        <taxon>Eukaryota</taxon>
        <taxon>Sar</taxon>
        <taxon>Alveolata</taxon>
        <taxon>Colpodellida</taxon>
        <taxon>Chromeraceae</taxon>
        <taxon>Chromera</taxon>
    </lineage>
</organism>
<dbReference type="Gene3D" id="2.30.140.10">
    <property type="entry name" value="Spermidine synthase, tetramerisation domain"/>
    <property type="match status" value="1"/>
</dbReference>
<dbReference type="EMBL" id="CDMZ01001867">
    <property type="protein sequence ID" value="CEM38620.1"/>
    <property type="molecule type" value="Genomic_DNA"/>
</dbReference>
<evidence type="ECO:0000259" key="5">
    <source>
        <dbReference type="PROSITE" id="PS51006"/>
    </source>
</evidence>
<dbReference type="PROSITE" id="PS51006">
    <property type="entry name" value="PABS_2"/>
    <property type="match status" value="1"/>
</dbReference>
<protein>
    <recommendedName>
        <fullName evidence="5">PABS domain-containing protein</fullName>
    </recommendedName>
</protein>
<dbReference type="PROSITE" id="PS01330">
    <property type="entry name" value="PABS_1"/>
    <property type="match status" value="1"/>
</dbReference>
<dbReference type="NCBIfam" id="NF002010">
    <property type="entry name" value="PRK00811.1"/>
    <property type="match status" value="1"/>
</dbReference>
<dbReference type="SUPFAM" id="SSF53335">
    <property type="entry name" value="S-adenosyl-L-methionine-dependent methyltransferases"/>
    <property type="match status" value="1"/>
</dbReference>
<dbReference type="Pfam" id="PF17284">
    <property type="entry name" value="Spermine_synt_N"/>
    <property type="match status" value="1"/>
</dbReference>
<dbReference type="InterPro" id="IPR030374">
    <property type="entry name" value="PABS"/>
</dbReference>
<dbReference type="InterPro" id="IPR035246">
    <property type="entry name" value="Spermidine_synt_N"/>
</dbReference>
<dbReference type="InterPro" id="IPR001045">
    <property type="entry name" value="Spermi_synthase"/>
</dbReference>
<dbReference type="PhylomeDB" id="A0A0G4H4N5"/>
<dbReference type="GO" id="GO:0005829">
    <property type="term" value="C:cytosol"/>
    <property type="evidence" value="ECO:0007669"/>
    <property type="project" value="TreeGrafter"/>
</dbReference>
<dbReference type="CDD" id="cd02440">
    <property type="entry name" value="AdoMet_MTases"/>
    <property type="match status" value="1"/>
</dbReference>
<gene>
    <name evidence="6" type="ORF">Cvel_24648</name>
</gene>
<proteinExistence type="inferred from homology"/>
<keyword evidence="2 3" id="KW-0808">Transferase</keyword>
<dbReference type="InterPro" id="IPR030373">
    <property type="entry name" value="PABS_CS"/>
</dbReference>
<reference evidence="6" key="1">
    <citation type="submission" date="2014-11" db="EMBL/GenBank/DDBJ databases">
        <authorList>
            <person name="Otto D Thomas"/>
            <person name="Naeem Raeece"/>
        </authorList>
    </citation>
    <scope>NUCLEOTIDE SEQUENCE</scope>
</reference>
<name>A0A0G4H4N5_9ALVE</name>
<evidence type="ECO:0000313" key="6">
    <source>
        <dbReference type="EMBL" id="CEM38620.1"/>
    </source>
</evidence>
<dbReference type="InterPro" id="IPR037163">
    <property type="entry name" value="Spermidine_synt_N_sf"/>
</dbReference>
<dbReference type="FunFam" id="3.40.50.150:FF:000013">
    <property type="entry name" value="Spermidine synthase"/>
    <property type="match status" value="1"/>
</dbReference>
<evidence type="ECO:0000256" key="1">
    <source>
        <dbReference type="ARBA" id="ARBA00007867"/>
    </source>
</evidence>
<comment type="similarity">
    <text evidence="1 4">Belongs to the spermidine/spermine synthase family.</text>
</comment>
<dbReference type="NCBIfam" id="TIGR00417">
    <property type="entry name" value="speE"/>
    <property type="match status" value="1"/>
</dbReference>
<accession>A0A0G4H4N5</accession>
<evidence type="ECO:0000256" key="2">
    <source>
        <dbReference type="ARBA" id="ARBA00022679"/>
    </source>
</evidence>
<dbReference type="GO" id="GO:0008295">
    <property type="term" value="P:spermidine biosynthetic process"/>
    <property type="evidence" value="ECO:0007669"/>
    <property type="project" value="TreeGrafter"/>
</dbReference>
<dbReference type="AlphaFoldDB" id="A0A0G4H4N5"/>
<evidence type="ECO:0000256" key="3">
    <source>
        <dbReference type="PROSITE-ProRule" id="PRU00354"/>
    </source>
</evidence>
<dbReference type="PANTHER" id="PTHR11558:SF11">
    <property type="entry name" value="SPERMIDINE SYNTHASE"/>
    <property type="match status" value="1"/>
</dbReference>
<feature type="domain" description="PABS" evidence="5">
    <location>
        <begin position="39"/>
        <end position="274"/>
    </location>
</feature>
<dbReference type="VEuPathDB" id="CryptoDB:Cvel_24648"/>
<sequence length="320" mass="35211">MAGDLSTERILKWVGGAAAVSATAFALYKLAKRVGPLSSSWFAELGSMWPGQAMCLEVEKVLYKGRSKFQDVLVFQSKTWGKVLVLDGVIQVTERDEFAYQEMMAHLPLFTHPNPKKALVIGGGDGGILREIARHPSVEEIDICEIDGDVIEMAKKHLQFTAVGYSDPRVRVRVEDGFEFMKRHKNEYDVIVVDSSDPVGPAEVLFKEPFYAAMSAALRDGGVAATQGECMWLHLELLENLLGFSKKLFSTVQYAQISIPTYPCGTIGVLCLGKSKGTDFKNPKRTPSQTQTQALRYYTPAIHKAAFILPAFASKALGQA</sequence>
<dbReference type="InterPro" id="IPR029063">
    <property type="entry name" value="SAM-dependent_MTases_sf"/>
</dbReference>
<dbReference type="Gene3D" id="3.40.50.150">
    <property type="entry name" value="Vaccinia Virus protein VP39"/>
    <property type="match status" value="1"/>
</dbReference>
<dbReference type="PANTHER" id="PTHR11558">
    <property type="entry name" value="SPERMIDINE/SPERMINE SYNTHASE"/>
    <property type="match status" value="1"/>
</dbReference>
<feature type="active site" description="Proton acceptor" evidence="3">
    <location>
        <position position="194"/>
    </location>
</feature>
<dbReference type="GO" id="GO:0004766">
    <property type="term" value="F:spermidine synthase activity"/>
    <property type="evidence" value="ECO:0007669"/>
    <property type="project" value="TreeGrafter"/>
</dbReference>
<dbReference type="Pfam" id="PF01564">
    <property type="entry name" value="Spermine_synth"/>
    <property type="match status" value="1"/>
</dbReference>